<dbReference type="Proteomes" id="UP000288216">
    <property type="component" value="Unassembled WGS sequence"/>
</dbReference>
<keyword evidence="3" id="KW-1185">Reference proteome</keyword>
<reference evidence="2 3" key="1">
    <citation type="journal article" date="2018" name="Nat. Ecol. Evol.">
        <title>Shark genomes provide insights into elasmobranch evolution and the origin of vertebrates.</title>
        <authorList>
            <person name="Hara Y"/>
            <person name="Yamaguchi K"/>
            <person name="Onimaru K"/>
            <person name="Kadota M"/>
            <person name="Koyanagi M"/>
            <person name="Keeley SD"/>
            <person name="Tatsumi K"/>
            <person name="Tanaka K"/>
            <person name="Motone F"/>
            <person name="Kageyama Y"/>
            <person name="Nozu R"/>
            <person name="Adachi N"/>
            <person name="Nishimura O"/>
            <person name="Nakagawa R"/>
            <person name="Tanegashima C"/>
            <person name="Kiyatake I"/>
            <person name="Matsumoto R"/>
            <person name="Murakumo K"/>
            <person name="Nishida K"/>
            <person name="Terakita A"/>
            <person name="Kuratani S"/>
            <person name="Sato K"/>
            <person name="Hyodo S Kuraku.S."/>
        </authorList>
    </citation>
    <scope>NUCLEOTIDE SEQUENCE [LARGE SCALE GENOMIC DNA]</scope>
</reference>
<comment type="caution">
    <text evidence="2">The sequence shown here is derived from an EMBL/GenBank/DDBJ whole genome shotgun (WGS) entry which is preliminary data.</text>
</comment>
<feature type="compositionally biased region" description="Basic residues" evidence="1">
    <location>
        <begin position="1"/>
        <end position="12"/>
    </location>
</feature>
<organism evidence="2 3">
    <name type="scientific">Scyliorhinus torazame</name>
    <name type="common">Cloudy catshark</name>
    <name type="synonym">Catulus torazame</name>
    <dbReference type="NCBI Taxonomy" id="75743"/>
    <lineage>
        <taxon>Eukaryota</taxon>
        <taxon>Metazoa</taxon>
        <taxon>Chordata</taxon>
        <taxon>Craniata</taxon>
        <taxon>Vertebrata</taxon>
        <taxon>Chondrichthyes</taxon>
        <taxon>Elasmobranchii</taxon>
        <taxon>Galeomorphii</taxon>
        <taxon>Galeoidea</taxon>
        <taxon>Carcharhiniformes</taxon>
        <taxon>Scyliorhinidae</taxon>
        <taxon>Scyliorhinus</taxon>
    </lineage>
</organism>
<sequence>MGDWRVKRRQKDSRREGFSDEKLKPNIMINTGNDLHIPVIWKENSNKVRTGNMGVISKLITSTAPI</sequence>
<feature type="region of interest" description="Disordered" evidence="1">
    <location>
        <begin position="1"/>
        <end position="20"/>
    </location>
</feature>
<gene>
    <name evidence="2" type="ORF">scyTo_0006619</name>
</gene>
<dbReference type="AlphaFoldDB" id="A0A401PIY4"/>
<proteinExistence type="predicted"/>
<evidence type="ECO:0000256" key="1">
    <source>
        <dbReference type="SAM" id="MobiDB-lite"/>
    </source>
</evidence>
<name>A0A401PIY4_SCYTO</name>
<evidence type="ECO:0000313" key="3">
    <source>
        <dbReference type="Proteomes" id="UP000288216"/>
    </source>
</evidence>
<evidence type="ECO:0000313" key="2">
    <source>
        <dbReference type="EMBL" id="GCB73093.1"/>
    </source>
</evidence>
<accession>A0A401PIY4</accession>
<dbReference type="EMBL" id="BFAA01002266">
    <property type="protein sequence ID" value="GCB73093.1"/>
    <property type="molecule type" value="Genomic_DNA"/>
</dbReference>
<protein>
    <submittedName>
        <fullName evidence="2">Uncharacterized protein</fullName>
    </submittedName>
</protein>